<feature type="region of interest" description="Disordered" evidence="12">
    <location>
        <begin position="783"/>
        <end position="816"/>
    </location>
</feature>
<keyword evidence="7" id="KW-0805">Transcription regulation</keyword>
<keyword evidence="15" id="KW-1185">Reference proteome</keyword>
<dbReference type="FunFam" id="3.30.160.60:FF:001049">
    <property type="entry name" value="zinc finger protein 319"/>
    <property type="match status" value="1"/>
</dbReference>
<evidence type="ECO:0000256" key="12">
    <source>
        <dbReference type="SAM" id="MobiDB-lite"/>
    </source>
</evidence>
<gene>
    <name evidence="14" type="ORF">GSLYS_00014060001</name>
</gene>
<keyword evidence="6" id="KW-0862">Zinc</keyword>
<keyword evidence="4" id="KW-0677">Repeat</keyword>
<feature type="domain" description="C2H2-type" evidence="13">
    <location>
        <begin position="658"/>
        <end position="685"/>
    </location>
</feature>
<dbReference type="GO" id="GO:0008270">
    <property type="term" value="F:zinc ion binding"/>
    <property type="evidence" value="ECO:0007669"/>
    <property type="project" value="UniProtKB-KW"/>
</dbReference>
<feature type="domain" description="C2H2-type" evidence="13">
    <location>
        <begin position="339"/>
        <end position="368"/>
    </location>
</feature>
<keyword evidence="10" id="KW-0539">Nucleus</keyword>
<dbReference type="FunFam" id="3.30.160.60:FF:002343">
    <property type="entry name" value="Zinc finger protein 33A"/>
    <property type="match status" value="1"/>
</dbReference>
<evidence type="ECO:0000256" key="2">
    <source>
        <dbReference type="ARBA" id="ARBA00006991"/>
    </source>
</evidence>
<dbReference type="Gene3D" id="3.30.160.60">
    <property type="entry name" value="Classic Zinc Finger"/>
    <property type="match status" value="12"/>
</dbReference>
<dbReference type="PANTHER" id="PTHR24377">
    <property type="entry name" value="IP01015P-RELATED"/>
    <property type="match status" value="1"/>
</dbReference>
<comment type="subcellular location">
    <subcellularLocation>
        <location evidence="1">Nucleus</location>
    </subcellularLocation>
</comment>
<proteinExistence type="inferred from homology"/>
<dbReference type="InterPro" id="IPR050826">
    <property type="entry name" value="Krueppel_C2H2_ZnFinger"/>
</dbReference>
<dbReference type="FunFam" id="3.30.160.60:FF:000125">
    <property type="entry name" value="Putative zinc finger protein 143"/>
    <property type="match status" value="1"/>
</dbReference>
<dbReference type="GO" id="GO:0005634">
    <property type="term" value="C:nucleus"/>
    <property type="evidence" value="ECO:0007669"/>
    <property type="project" value="UniProtKB-SubCell"/>
</dbReference>
<evidence type="ECO:0000313" key="15">
    <source>
        <dbReference type="Proteomes" id="UP001497497"/>
    </source>
</evidence>
<keyword evidence="3" id="KW-0479">Metal-binding</keyword>
<evidence type="ECO:0000256" key="10">
    <source>
        <dbReference type="ARBA" id="ARBA00023242"/>
    </source>
</evidence>
<keyword evidence="5 11" id="KW-0863">Zinc-finger</keyword>
<evidence type="ECO:0000256" key="6">
    <source>
        <dbReference type="ARBA" id="ARBA00022833"/>
    </source>
</evidence>
<name>A0AAV2I2X3_LYMST</name>
<feature type="domain" description="C2H2-type" evidence="13">
    <location>
        <begin position="516"/>
        <end position="543"/>
    </location>
</feature>
<comment type="similarity">
    <text evidence="2">Belongs to the krueppel C2H2-type zinc-finger protein family.</text>
</comment>
<feature type="domain" description="C2H2-type" evidence="13">
    <location>
        <begin position="572"/>
        <end position="599"/>
    </location>
</feature>
<evidence type="ECO:0000256" key="3">
    <source>
        <dbReference type="ARBA" id="ARBA00022723"/>
    </source>
</evidence>
<reference evidence="14 15" key="1">
    <citation type="submission" date="2024-04" db="EMBL/GenBank/DDBJ databases">
        <authorList>
            <consortium name="Genoscope - CEA"/>
            <person name="William W."/>
        </authorList>
    </citation>
    <scope>NUCLEOTIDE SEQUENCE [LARGE SCALE GENOMIC DNA]</scope>
</reference>
<dbReference type="GO" id="GO:0003677">
    <property type="term" value="F:DNA binding"/>
    <property type="evidence" value="ECO:0007669"/>
    <property type="project" value="UniProtKB-KW"/>
</dbReference>
<evidence type="ECO:0000256" key="8">
    <source>
        <dbReference type="ARBA" id="ARBA00023125"/>
    </source>
</evidence>
<comment type="caution">
    <text evidence="14">The sequence shown here is derived from an EMBL/GenBank/DDBJ whole genome shotgun (WGS) entry which is preliminary data.</text>
</comment>
<feature type="domain" description="C2H2-type" evidence="13">
    <location>
        <begin position="714"/>
        <end position="736"/>
    </location>
</feature>
<keyword evidence="8" id="KW-0238">DNA-binding</keyword>
<dbReference type="InterPro" id="IPR013087">
    <property type="entry name" value="Znf_C2H2_type"/>
</dbReference>
<feature type="domain" description="C2H2-type" evidence="13">
    <location>
        <begin position="600"/>
        <end position="627"/>
    </location>
</feature>
<evidence type="ECO:0000256" key="11">
    <source>
        <dbReference type="PROSITE-ProRule" id="PRU00042"/>
    </source>
</evidence>
<evidence type="ECO:0000256" key="1">
    <source>
        <dbReference type="ARBA" id="ARBA00004123"/>
    </source>
</evidence>
<evidence type="ECO:0000256" key="9">
    <source>
        <dbReference type="ARBA" id="ARBA00023163"/>
    </source>
</evidence>
<dbReference type="EMBL" id="CAXITT010000381">
    <property type="protein sequence ID" value="CAL1540411.1"/>
    <property type="molecule type" value="Genomic_DNA"/>
</dbReference>
<dbReference type="InterPro" id="IPR036236">
    <property type="entry name" value="Znf_C2H2_sf"/>
</dbReference>
<feature type="domain" description="C2H2-type" evidence="13">
    <location>
        <begin position="488"/>
        <end position="515"/>
    </location>
</feature>
<dbReference type="FunFam" id="3.30.160.60:FF:000557">
    <property type="entry name" value="zinc finger and SCAN domain-containing protein 29"/>
    <property type="match status" value="1"/>
</dbReference>
<dbReference type="FunFam" id="3.30.160.60:FF:000931">
    <property type="entry name" value="zinc finger protein 697"/>
    <property type="match status" value="1"/>
</dbReference>
<dbReference type="FunFam" id="3.30.160.60:FF:000646">
    <property type="entry name" value="Myeloid zinc finger 1"/>
    <property type="match status" value="1"/>
</dbReference>
<keyword evidence="9" id="KW-0804">Transcription</keyword>
<dbReference type="Proteomes" id="UP001497497">
    <property type="component" value="Unassembled WGS sequence"/>
</dbReference>
<dbReference type="FunFam" id="3.30.160.60:FF:001506">
    <property type="entry name" value="Zinc finger protein"/>
    <property type="match status" value="1"/>
</dbReference>
<evidence type="ECO:0000256" key="5">
    <source>
        <dbReference type="ARBA" id="ARBA00022771"/>
    </source>
</evidence>
<feature type="compositionally biased region" description="Basic and acidic residues" evidence="12">
    <location>
        <begin position="783"/>
        <end position="807"/>
    </location>
</feature>
<dbReference type="PROSITE" id="PS50157">
    <property type="entry name" value="ZINC_FINGER_C2H2_2"/>
    <property type="match status" value="12"/>
</dbReference>
<dbReference type="AlphaFoldDB" id="A0AAV2I2X3"/>
<feature type="domain" description="C2H2-type" evidence="13">
    <location>
        <begin position="544"/>
        <end position="571"/>
    </location>
</feature>
<evidence type="ECO:0000256" key="4">
    <source>
        <dbReference type="ARBA" id="ARBA00022737"/>
    </source>
</evidence>
<dbReference type="SMART" id="SM00355">
    <property type="entry name" value="ZnF_C2H2"/>
    <property type="match status" value="13"/>
</dbReference>
<organism evidence="14 15">
    <name type="scientific">Lymnaea stagnalis</name>
    <name type="common">Great pond snail</name>
    <name type="synonym">Helix stagnalis</name>
    <dbReference type="NCBI Taxonomy" id="6523"/>
    <lineage>
        <taxon>Eukaryota</taxon>
        <taxon>Metazoa</taxon>
        <taxon>Spiralia</taxon>
        <taxon>Lophotrochozoa</taxon>
        <taxon>Mollusca</taxon>
        <taxon>Gastropoda</taxon>
        <taxon>Heterobranchia</taxon>
        <taxon>Euthyneura</taxon>
        <taxon>Panpulmonata</taxon>
        <taxon>Hygrophila</taxon>
        <taxon>Lymnaeoidea</taxon>
        <taxon>Lymnaeidae</taxon>
        <taxon>Lymnaea</taxon>
    </lineage>
</organism>
<feature type="domain" description="C2H2-type" evidence="13">
    <location>
        <begin position="432"/>
        <end position="459"/>
    </location>
</feature>
<dbReference type="PROSITE" id="PS00028">
    <property type="entry name" value="ZINC_FINGER_C2H2_1"/>
    <property type="match status" value="10"/>
</dbReference>
<accession>A0AAV2I2X3</accession>
<feature type="domain" description="C2H2-type" evidence="13">
    <location>
        <begin position="686"/>
        <end position="713"/>
    </location>
</feature>
<dbReference type="Pfam" id="PF00096">
    <property type="entry name" value="zf-C2H2"/>
    <property type="match status" value="5"/>
</dbReference>
<evidence type="ECO:0000256" key="7">
    <source>
        <dbReference type="ARBA" id="ARBA00023015"/>
    </source>
</evidence>
<feature type="domain" description="C2H2-type" evidence="13">
    <location>
        <begin position="460"/>
        <end position="487"/>
    </location>
</feature>
<evidence type="ECO:0000313" key="14">
    <source>
        <dbReference type="EMBL" id="CAL1540411.1"/>
    </source>
</evidence>
<dbReference type="FunFam" id="3.30.160.60:FF:000446">
    <property type="entry name" value="Zinc finger protein"/>
    <property type="match status" value="2"/>
</dbReference>
<evidence type="ECO:0000259" key="13">
    <source>
        <dbReference type="PROSITE" id="PS50157"/>
    </source>
</evidence>
<protein>
    <recommendedName>
        <fullName evidence="13">C2H2-type domain-containing protein</fullName>
    </recommendedName>
</protein>
<dbReference type="SUPFAM" id="SSF57667">
    <property type="entry name" value="beta-beta-alpha zinc fingers"/>
    <property type="match status" value="7"/>
</dbReference>
<dbReference type="FunFam" id="3.30.160.60:FF:000123">
    <property type="entry name" value="transcriptional repressor CTCF isoform X1"/>
    <property type="match status" value="1"/>
</dbReference>
<sequence length="920" mass="103096">MPSYNQQSQLIKHIISRIKANNVEISPPGHDSEAALGSSERETETLHKLKQSWSCFKALFVKEIKSKSQTKSAFILALENICCKDGLGVTGEELDKFDDFLVTFEDICLPILFLVYERFRFYSYKFCDAGSKKSNEEVISAMITLSSFCGINWMPLTYFKQIIRESIGIDETVKRGLILFLSAAGGRKFLDDTGIREPSNSKLYGHRTPFKVKSETGNDFVNGEIGNNNKFISISAPKIYEDDLLTSDKLVENKSTFQESGRAFVTETGEYTAAREQDDSLSFTKTLTHRSQNEPGALAQVKLKLIGSPEDCTWPVCGKPSAKKNIKKHLKTHVSEGKYSCPRCSLTFKFKHFFNAHLKSHIHDDNEANKIEKNNHKVPLSPSLNICQKSKCADGQKGSLGLFKGGASSVCDEKFPMSSMYKAPHKLLSQVFQCEICQAQFKGAAKLKRHSLTHTGEKPFKCHCCQTPFADRSHLNVHLRVHSGEKPFRCQWCAANFSESTKLKNHVRTHTGEKPFVCEICGVMFSVSSSLKSHKKTHTNNKPFKCEICNFSTAHSSNLKAHLKLHLGEKKFTCDTCGASFLETAKLKRHRMVHTGEQPYSCEVCGKRFADKSHLTVHLRIHSGDKPFKCTHRGCASAFVESSKLKNHMRRHTGEKPYICEVCGTSFAVPYSLKSHMRRHTGEKPYKCTLCNYASSQSSNLKTHMSVHNGSRPHSCTICVASFSELSKLKRHMVVHRDVGESENAALISDSSQKSELLMNGDISFNRLVAENHHVESYLFKNHPEQQRKPGCDRETHFKPSDTDHSGQDLCEPTTDSGQFEKDQSYLFQKGSSLHLYQLVSQPATGNANSQISANDLHPPYLGDQNLIARSGDHSTAGGSQQLVMGQHIKDIEVSVLYNSALYKSAYFQESAVHLELGHL</sequence>
<feature type="domain" description="C2H2-type" evidence="13">
    <location>
        <begin position="628"/>
        <end position="657"/>
    </location>
</feature>